<dbReference type="InterPro" id="IPR050093">
    <property type="entry name" value="ABC_SmlMolc_Importer"/>
</dbReference>
<evidence type="ECO:0000256" key="1">
    <source>
        <dbReference type="ARBA" id="ARBA00022448"/>
    </source>
</evidence>
<dbReference type="Pfam" id="PF00005">
    <property type="entry name" value="ABC_tran"/>
    <property type="match status" value="1"/>
</dbReference>
<dbReference type="SMART" id="SM00382">
    <property type="entry name" value="AAA"/>
    <property type="match status" value="1"/>
</dbReference>
<dbReference type="PANTHER" id="PTHR42781">
    <property type="entry name" value="SPERMIDINE/PUTRESCINE IMPORT ATP-BINDING PROTEIN POTA"/>
    <property type="match status" value="1"/>
</dbReference>
<dbReference type="InterPro" id="IPR013611">
    <property type="entry name" value="Transp-assoc_OB_typ2"/>
</dbReference>
<dbReference type="Pfam" id="PF08402">
    <property type="entry name" value="TOBE_2"/>
    <property type="match status" value="1"/>
</dbReference>
<comment type="caution">
    <text evidence="5">The sequence shown here is derived from an EMBL/GenBank/DDBJ whole genome shotgun (WGS) entry which is preliminary data.</text>
</comment>
<protein>
    <submittedName>
        <fullName evidence="5">ABC-type sugar transport system ATPase subunit</fullName>
    </submittedName>
</protein>
<dbReference type="SUPFAM" id="SSF52540">
    <property type="entry name" value="P-loop containing nucleoside triphosphate hydrolases"/>
    <property type="match status" value="1"/>
</dbReference>
<dbReference type="PROSITE" id="PS00211">
    <property type="entry name" value="ABC_TRANSPORTER_1"/>
    <property type="match status" value="1"/>
</dbReference>
<dbReference type="EMBL" id="QLLL01000004">
    <property type="protein sequence ID" value="RAJ05031.1"/>
    <property type="molecule type" value="Genomic_DNA"/>
</dbReference>
<evidence type="ECO:0000256" key="3">
    <source>
        <dbReference type="ARBA" id="ARBA00022840"/>
    </source>
</evidence>
<evidence type="ECO:0000259" key="4">
    <source>
        <dbReference type="PROSITE" id="PS50893"/>
    </source>
</evidence>
<name>A0A327QL37_9BACT</name>
<dbReference type="Gene3D" id="3.40.50.300">
    <property type="entry name" value="P-loop containing nucleotide triphosphate hydrolases"/>
    <property type="match status" value="1"/>
</dbReference>
<feature type="domain" description="ABC transporter" evidence="4">
    <location>
        <begin position="4"/>
        <end position="231"/>
    </location>
</feature>
<proteinExistence type="predicted"/>
<sequence>MNLLTVSGLKKKEGQNPILQGIDFTLQTNEKLAIVGESGAGKTTLLKLVAGLSQADEGTVMLEDKRVRGVHEKLMPGHPGIAYLSQHFELWNNYRVEEVLSYSNKLTDEASEVLYRTLHIDHLAKRKTNELSGGEKQRIAMARLLNGAPKLFILDEPFSNLDLGHKQILKRVLNDLGEQLHTTFILTSHDPLDTLAWADRIIVMKNGQIVQEGTPEEVYKQPVNEYVASLFGPFNLLNDANAQVFAALPGMKQDGKQLLVRPENFRLVAGGSQAIKGNVERVNYMGSHYEIEIRSNNQVLTVRNVGGNFQKGDEVFITITPGGGWLL</sequence>
<reference evidence="5 6" key="1">
    <citation type="submission" date="2018-06" db="EMBL/GenBank/DDBJ databases">
        <title>Genomic Encyclopedia of Archaeal and Bacterial Type Strains, Phase II (KMG-II): from individual species to whole genera.</title>
        <authorList>
            <person name="Goeker M."/>
        </authorList>
    </citation>
    <scope>NUCLEOTIDE SEQUENCE [LARGE SCALE GENOMIC DNA]</scope>
    <source>
        <strain evidence="5 6">DSM 23857</strain>
    </source>
</reference>
<dbReference type="GO" id="GO:0005524">
    <property type="term" value="F:ATP binding"/>
    <property type="evidence" value="ECO:0007669"/>
    <property type="project" value="UniProtKB-KW"/>
</dbReference>
<evidence type="ECO:0000313" key="5">
    <source>
        <dbReference type="EMBL" id="RAJ05031.1"/>
    </source>
</evidence>
<accession>A0A327QL37</accession>
<evidence type="ECO:0000313" key="6">
    <source>
        <dbReference type="Proteomes" id="UP000249547"/>
    </source>
</evidence>
<dbReference type="GO" id="GO:0022857">
    <property type="term" value="F:transmembrane transporter activity"/>
    <property type="evidence" value="ECO:0007669"/>
    <property type="project" value="InterPro"/>
</dbReference>
<dbReference type="InterPro" id="IPR017871">
    <property type="entry name" value="ABC_transporter-like_CS"/>
</dbReference>
<dbReference type="InterPro" id="IPR027417">
    <property type="entry name" value="P-loop_NTPase"/>
</dbReference>
<dbReference type="InterPro" id="IPR008995">
    <property type="entry name" value="Mo/tungstate-bd_C_term_dom"/>
</dbReference>
<dbReference type="GO" id="GO:0043190">
    <property type="term" value="C:ATP-binding cassette (ABC) transporter complex"/>
    <property type="evidence" value="ECO:0007669"/>
    <property type="project" value="InterPro"/>
</dbReference>
<dbReference type="RefSeq" id="WP_111597660.1">
    <property type="nucleotide sequence ID" value="NZ_QLLL01000004.1"/>
</dbReference>
<gene>
    <name evidence="5" type="ORF">LX64_02185</name>
</gene>
<dbReference type="SUPFAM" id="SSF50331">
    <property type="entry name" value="MOP-like"/>
    <property type="match status" value="1"/>
</dbReference>
<dbReference type="GO" id="GO:0016887">
    <property type="term" value="F:ATP hydrolysis activity"/>
    <property type="evidence" value="ECO:0007669"/>
    <property type="project" value="InterPro"/>
</dbReference>
<keyword evidence="2" id="KW-0547">Nucleotide-binding</keyword>
<keyword evidence="1" id="KW-0813">Transport</keyword>
<dbReference type="AlphaFoldDB" id="A0A327QL37"/>
<dbReference type="OrthoDB" id="9802264at2"/>
<dbReference type="InterPro" id="IPR003439">
    <property type="entry name" value="ABC_transporter-like_ATP-bd"/>
</dbReference>
<evidence type="ECO:0000256" key="2">
    <source>
        <dbReference type="ARBA" id="ARBA00022741"/>
    </source>
</evidence>
<dbReference type="InterPro" id="IPR003593">
    <property type="entry name" value="AAA+_ATPase"/>
</dbReference>
<keyword evidence="6" id="KW-1185">Reference proteome</keyword>
<dbReference type="PROSITE" id="PS50893">
    <property type="entry name" value="ABC_TRANSPORTER_2"/>
    <property type="match status" value="1"/>
</dbReference>
<dbReference type="Proteomes" id="UP000249547">
    <property type="component" value="Unassembled WGS sequence"/>
</dbReference>
<keyword evidence="3" id="KW-0067">ATP-binding</keyword>
<keyword evidence="5" id="KW-0762">Sugar transport</keyword>
<dbReference type="PANTHER" id="PTHR42781:SF4">
    <property type="entry name" value="SPERMIDINE_PUTRESCINE IMPORT ATP-BINDING PROTEIN POTA"/>
    <property type="match status" value="1"/>
</dbReference>
<organism evidence="5 6">
    <name type="scientific">Chitinophaga skermanii</name>
    <dbReference type="NCBI Taxonomy" id="331697"/>
    <lineage>
        <taxon>Bacteria</taxon>
        <taxon>Pseudomonadati</taxon>
        <taxon>Bacteroidota</taxon>
        <taxon>Chitinophagia</taxon>
        <taxon>Chitinophagales</taxon>
        <taxon>Chitinophagaceae</taxon>
        <taxon>Chitinophaga</taxon>
    </lineage>
</organism>